<evidence type="ECO:0000313" key="9">
    <source>
        <dbReference type="Proteomes" id="UP000276133"/>
    </source>
</evidence>
<dbReference type="InterPro" id="IPR036322">
    <property type="entry name" value="WD40_repeat_dom_sf"/>
</dbReference>
<feature type="repeat" description="WD" evidence="6">
    <location>
        <begin position="670"/>
        <end position="711"/>
    </location>
</feature>
<feature type="repeat" description="WD" evidence="6">
    <location>
        <begin position="628"/>
        <end position="669"/>
    </location>
</feature>
<evidence type="ECO:0000256" key="6">
    <source>
        <dbReference type="PROSITE-ProRule" id="PRU00221"/>
    </source>
</evidence>
<keyword evidence="9" id="KW-1185">Reference proteome</keyword>
<feature type="repeat" description="WD" evidence="6">
    <location>
        <begin position="165"/>
        <end position="206"/>
    </location>
</feature>
<evidence type="ECO:0000256" key="3">
    <source>
        <dbReference type="ARBA" id="ARBA00022737"/>
    </source>
</evidence>
<dbReference type="EMBL" id="REGN01001071">
    <property type="protein sequence ID" value="RNA37212.1"/>
    <property type="molecule type" value="Genomic_DNA"/>
</dbReference>
<evidence type="ECO:0000259" key="7">
    <source>
        <dbReference type="Pfam" id="PF04003"/>
    </source>
</evidence>
<dbReference type="PROSITE" id="PS50294">
    <property type="entry name" value="WD_REPEATS_REGION"/>
    <property type="match status" value="5"/>
</dbReference>
<name>A0A3M7SNE4_BRAPC</name>
<dbReference type="GO" id="GO:0030490">
    <property type="term" value="P:maturation of SSU-rRNA"/>
    <property type="evidence" value="ECO:0007669"/>
    <property type="project" value="TreeGrafter"/>
</dbReference>
<dbReference type="SMART" id="SM00320">
    <property type="entry name" value="WD40"/>
    <property type="match status" value="11"/>
</dbReference>
<dbReference type="Proteomes" id="UP000276133">
    <property type="component" value="Unassembled WGS sequence"/>
</dbReference>
<feature type="non-terminal residue" evidence="8">
    <location>
        <position position="969"/>
    </location>
</feature>
<feature type="domain" description="Small-subunit processome Utp12" evidence="7">
    <location>
        <begin position="851"/>
        <end position="953"/>
    </location>
</feature>
<dbReference type="STRING" id="10195.A0A3M7SNE4"/>
<dbReference type="InterPro" id="IPR015943">
    <property type="entry name" value="WD40/YVTN_repeat-like_dom_sf"/>
</dbReference>
<dbReference type="GO" id="GO:0030515">
    <property type="term" value="F:snoRNA binding"/>
    <property type="evidence" value="ECO:0007669"/>
    <property type="project" value="TreeGrafter"/>
</dbReference>
<evidence type="ECO:0000256" key="5">
    <source>
        <dbReference type="ARBA" id="ARBA00038229"/>
    </source>
</evidence>
<dbReference type="FunFam" id="2.130.10.10:FF:000157">
    <property type="entry name" value="WD repeat domain 3"/>
    <property type="match status" value="1"/>
</dbReference>
<dbReference type="SUPFAM" id="SSF50978">
    <property type="entry name" value="WD40 repeat-like"/>
    <property type="match status" value="2"/>
</dbReference>
<sequence length="969" mass="110253">MGLTKQYLRYAATNIFGVIATSRSNIRLIKFKGTTGKYAAVAACEYVFIWDLKKSECVLKLTSDKPSEVTCIEQDENNINRLAVGYLDGSIRVFDLKQKPAYANDYGTQLSLDQECINSYLTFNGHKTAITTLNFDSNGVRLVSGSKDTDIVLWDLVGECGLFRLKGHKSPVTRAIFMTKRNLLITSAKDMLVKFWDLDTRHCFKTIVSHRSEVNDLMLLNEDSRLITGCHDNELRVFELSYTDVEKEPGQNEEPNLKKLKINDDESDEMEEDSLSSVLDCKLIGSLIRESKDPLTQLRVDPAMNVFSSHSANEKHLELYKIHSDEEIKKRLAKKLKKQKRKVVNSELAESTADSEMASIEKTVSDEFTKVCMLKTKHNIKYVDLFCEMPSEKKRLVKSKDADDQNEEYLFDCKIGCLLQNNMIEVYSCKVTKKVNSLHTASLMYALEMPGHRTDVRTLAFSSDSTAFITASGDSMKVWNRMSLSCIRTFKCDYALSSLFLYDDNHVLIGTKSGKIQLFNINLACMLENVIAHDDDTAVWSLALVPDKTGFVSAGADKTVRFWNFELVDDEESKTKKRLSFIHQKTLKLDDDVLCIKISPNGKLIAVALLDTTVKVFFMDSLKLFLNLYGHKQPVLSMDISFDNRLIVTGSADRHLKIWGLDFGDCHRSLFAHEDSIMSVQFVGKTHYVFTVGKDGKLKEWDADKFERIITLNGHLAEVWALSVSDDGKYVLTASHDKSVRLWQKTNELLVLEDERENEKEQQYENEIPKEEQVIAGESNKETGLATIKTIETLKSAEKIIESINIFLEEENKLKIYQDAIDKCSSQEEKDKIKIDPKHPLLVALNDVGAEDYVLQTLKKTKSSEIETTLLVLEFEYVKILLQLLCKFIKESKQIELCIRCALFLLKINYGQITTTQSLLPLIEQLRAICYKQGSEIRDTVGFNLSAVKFLKQKVEENDQIRLFSDVSS</sequence>
<comment type="subcellular location">
    <subcellularLocation>
        <location evidence="1">Nucleus</location>
        <location evidence="1">Nucleolus</location>
    </subcellularLocation>
</comment>
<evidence type="ECO:0000313" key="8">
    <source>
        <dbReference type="EMBL" id="RNA37212.1"/>
    </source>
</evidence>
<accession>A0A3M7SNE4</accession>
<dbReference type="InterPro" id="IPR019775">
    <property type="entry name" value="WD40_repeat_CS"/>
</dbReference>
<dbReference type="Pfam" id="PF04003">
    <property type="entry name" value="Utp12"/>
    <property type="match status" value="1"/>
</dbReference>
<comment type="similarity">
    <text evidence="5">Belongs to the WD repeat WDR3/UTP12 family.</text>
</comment>
<dbReference type="AlphaFoldDB" id="A0A3M7SNE4"/>
<dbReference type="PROSITE" id="PS50082">
    <property type="entry name" value="WD_REPEATS_2"/>
    <property type="match status" value="6"/>
</dbReference>
<dbReference type="GO" id="GO:0034388">
    <property type="term" value="C:Pwp2p-containing subcomplex of 90S preribosome"/>
    <property type="evidence" value="ECO:0007669"/>
    <property type="project" value="TreeGrafter"/>
</dbReference>
<dbReference type="InterPro" id="IPR051570">
    <property type="entry name" value="TBC1_cilium_biogenesis"/>
</dbReference>
<keyword evidence="3" id="KW-0677">Repeat</keyword>
<dbReference type="Pfam" id="PF25172">
    <property type="entry name" value="Beta-prop_WDR3_2nd"/>
    <property type="match status" value="1"/>
</dbReference>
<evidence type="ECO:0000256" key="4">
    <source>
        <dbReference type="ARBA" id="ARBA00023242"/>
    </source>
</evidence>
<keyword evidence="2 6" id="KW-0853">WD repeat</keyword>
<dbReference type="InterPro" id="IPR020472">
    <property type="entry name" value="WD40_PAC1"/>
</dbReference>
<dbReference type="Gene3D" id="2.130.10.10">
    <property type="entry name" value="YVTN repeat-like/Quinoprotein amine dehydrogenase"/>
    <property type="match status" value="5"/>
</dbReference>
<comment type="caution">
    <text evidence="8">The sequence shown here is derived from an EMBL/GenBank/DDBJ whole genome shotgun (WGS) entry which is preliminary data.</text>
</comment>
<feature type="repeat" description="WD" evidence="6">
    <location>
        <begin position="712"/>
        <end position="744"/>
    </location>
</feature>
<protein>
    <submittedName>
        <fullName evidence="8">WD repeat-containing 3</fullName>
    </submittedName>
</protein>
<dbReference type="PANTHER" id="PTHR19853">
    <property type="entry name" value="WD REPEAT CONTAINING PROTEIN 3 WDR3"/>
    <property type="match status" value="1"/>
</dbReference>
<evidence type="ECO:0000256" key="2">
    <source>
        <dbReference type="ARBA" id="ARBA00022574"/>
    </source>
</evidence>
<proteinExistence type="inferred from homology"/>
<dbReference type="FunFam" id="2.130.10.10:FF:000178">
    <property type="entry name" value="WD repeat domain 3"/>
    <property type="match status" value="1"/>
</dbReference>
<feature type="repeat" description="WD" evidence="6">
    <location>
        <begin position="532"/>
        <end position="566"/>
    </location>
</feature>
<dbReference type="OrthoDB" id="407922at2759"/>
<dbReference type="InterPro" id="IPR007148">
    <property type="entry name" value="SSU_processome_Utp12"/>
</dbReference>
<gene>
    <name evidence="8" type="ORF">BpHYR1_043567</name>
</gene>
<dbReference type="GO" id="GO:0032040">
    <property type="term" value="C:small-subunit processome"/>
    <property type="evidence" value="ECO:0007669"/>
    <property type="project" value="TreeGrafter"/>
</dbReference>
<reference evidence="8 9" key="1">
    <citation type="journal article" date="2018" name="Sci. Rep.">
        <title>Genomic signatures of local adaptation to the degree of environmental predictability in rotifers.</title>
        <authorList>
            <person name="Franch-Gras L."/>
            <person name="Hahn C."/>
            <person name="Garcia-Roger E.M."/>
            <person name="Carmona M.J."/>
            <person name="Serra M."/>
            <person name="Gomez A."/>
        </authorList>
    </citation>
    <scope>NUCLEOTIDE SEQUENCE [LARGE SCALE GENOMIC DNA]</scope>
    <source>
        <strain evidence="8">HYR1</strain>
    </source>
</reference>
<evidence type="ECO:0000256" key="1">
    <source>
        <dbReference type="ARBA" id="ARBA00004604"/>
    </source>
</evidence>
<dbReference type="CDD" id="cd00200">
    <property type="entry name" value="WD40"/>
    <property type="match status" value="1"/>
</dbReference>
<feature type="repeat" description="WD" evidence="6">
    <location>
        <begin position="123"/>
        <end position="156"/>
    </location>
</feature>
<dbReference type="InterPro" id="IPR001680">
    <property type="entry name" value="WD40_rpt"/>
</dbReference>
<dbReference type="PANTHER" id="PTHR19853:SF0">
    <property type="entry name" value="WD REPEAT-CONTAINING PROTEIN 3"/>
    <property type="match status" value="1"/>
</dbReference>
<dbReference type="PRINTS" id="PR00320">
    <property type="entry name" value="GPROTEINBRPT"/>
</dbReference>
<organism evidence="8 9">
    <name type="scientific">Brachionus plicatilis</name>
    <name type="common">Marine rotifer</name>
    <name type="synonym">Brachionus muelleri</name>
    <dbReference type="NCBI Taxonomy" id="10195"/>
    <lineage>
        <taxon>Eukaryota</taxon>
        <taxon>Metazoa</taxon>
        <taxon>Spiralia</taxon>
        <taxon>Gnathifera</taxon>
        <taxon>Rotifera</taxon>
        <taxon>Eurotatoria</taxon>
        <taxon>Monogononta</taxon>
        <taxon>Pseudotrocha</taxon>
        <taxon>Ploima</taxon>
        <taxon>Brachionidae</taxon>
        <taxon>Brachionus</taxon>
    </lineage>
</organism>
<dbReference type="Pfam" id="PF25173">
    <property type="entry name" value="Beta-prop_WDR3_1st"/>
    <property type="match status" value="1"/>
</dbReference>
<keyword evidence="4" id="KW-0539">Nucleus</keyword>
<dbReference type="PROSITE" id="PS00678">
    <property type="entry name" value="WD_REPEATS_1"/>
    <property type="match status" value="2"/>
</dbReference>